<organism evidence="1 2">
    <name type="scientific">Nonomuraea rosea</name>
    <dbReference type="NCBI Taxonomy" id="638574"/>
    <lineage>
        <taxon>Bacteria</taxon>
        <taxon>Bacillati</taxon>
        <taxon>Actinomycetota</taxon>
        <taxon>Actinomycetes</taxon>
        <taxon>Streptosporangiales</taxon>
        <taxon>Streptosporangiaceae</taxon>
        <taxon>Nonomuraea</taxon>
    </lineage>
</organism>
<keyword evidence="2" id="KW-1185">Reference proteome</keyword>
<dbReference type="Proteomes" id="UP001500630">
    <property type="component" value="Unassembled WGS sequence"/>
</dbReference>
<name>A0ABP6WIP4_9ACTN</name>
<evidence type="ECO:0008006" key="3">
    <source>
        <dbReference type="Google" id="ProtNLM"/>
    </source>
</evidence>
<protein>
    <recommendedName>
        <fullName evidence="3">DUF3168 domain-containing protein</fullName>
    </recommendedName>
</protein>
<sequence length="154" mass="16090">MTTTSRVPDVIDALVALFAAAPALAGVKVIDGPIVTSDSLKDAVFVGYDGDDEGEGQSVEFTQEWASIGQRAKGETFSVTCAVAVWRGGTKVRPIRVRAFELLAAVEDALRDDPSLGLPPPSVVAFASGSMSQVQGSPGLGVRITFQIAVKTRI</sequence>
<dbReference type="RefSeq" id="WP_345562745.1">
    <property type="nucleotide sequence ID" value="NZ_BAABDQ010000006.1"/>
</dbReference>
<gene>
    <name evidence="1" type="ORF">GCM10022419_033880</name>
</gene>
<dbReference type="EMBL" id="BAABDQ010000006">
    <property type="protein sequence ID" value="GAA3550829.1"/>
    <property type="molecule type" value="Genomic_DNA"/>
</dbReference>
<accession>A0ABP6WIP4</accession>
<evidence type="ECO:0000313" key="1">
    <source>
        <dbReference type="EMBL" id="GAA3550829.1"/>
    </source>
</evidence>
<proteinExistence type="predicted"/>
<comment type="caution">
    <text evidence="1">The sequence shown here is derived from an EMBL/GenBank/DDBJ whole genome shotgun (WGS) entry which is preliminary data.</text>
</comment>
<reference evidence="2" key="1">
    <citation type="journal article" date="2019" name="Int. J. Syst. Evol. Microbiol.">
        <title>The Global Catalogue of Microorganisms (GCM) 10K type strain sequencing project: providing services to taxonomists for standard genome sequencing and annotation.</title>
        <authorList>
            <consortium name="The Broad Institute Genomics Platform"/>
            <consortium name="The Broad Institute Genome Sequencing Center for Infectious Disease"/>
            <person name="Wu L."/>
            <person name="Ma J."/>
        </authorList>
    </citation>
    <scope>NUCLEOTIDE SEQUENCE [LARGE SCALE GENOMIC DNA]</scope>
    <source>
        <strain evidence="2">JCM 17326</strain>
    </source>
</reference>
<evidence type="ECO:0000313" key="2">
    <source>
        <dbReference type="Proteomes" id="UP001500630"/>
    </source>
</evidence>